<dbReference type="RefSeq" id="XP_033527982.1">
    <property type="nucleotide sequence ID" value="XM_033662264.1"/>
</dbReference>
<keyword evidence="2" id="KW-1185">Reference proteome</keyword>
<name>A0A6A6ARH9_9PLEO</name>
<organism evidence="1 2">
    <name type="scientific">Dothidotthia symphoricarpi CBS 119687</name>
    <dbReference type="NCBI Taxonomy" id="1392245"/>
    <lineage>
        <taxon>Eukaryota</taxon>
        <taxon>Fungi</taxon>
        <taxon>Dikarya</taxon>
        <taxon>Ascomycota</taxon>
        <taxon>Pezizomycotina</taxon>
        <taxon>Dothideomycetes</taxon>
        <taxon>Pleosporomycetidae</taxon>
        <taxon>Pleosporales</taxon>
        <taxon>Dothidotthiaceae</taxon>
        <taxon>Dothidotthia</taxon>
    </lineage>
</organism>
<protein>
    <submittedName>
        <fullName evidence="1">Uncharacterized protein</fullName>
    </submittedName>
</protein>
<gene>
    <name evidence="1" type="ORF">P153DRAFT_160690</name>
</gene>
<evidence type="ECO:0000313" key="1">
    <source>
        <dbReference type="EMBL" id="KAF2133595.1"/>
    </source>
</evidence>
<dbReference type="AlphaFoldDB" id="A0A6A6ARH9"/>
<sequence length="227" mass="26087">MSKSYCSFSQSFHWIRSSCLNCTVTGYPLVDICSMQTLDQLIQNSRSAKSIHSSRYLYAYPRHSGSDENAYCLRSFCIIDFTILFWGLRLSVFIPFIFRYWSVLGFFLFLGELSEIVGIWRLVPLALCHQAMVSGSNRLGFDCLALCFLLRYDCFFVQRCASRMVLKVTLHRLMVSSLELVSGMPHRSPLRSFDKSALLTTPAYAIPESSRLAGEQHRWAFSLTFWS</sequence>
<accession>A0A6A6ARH9</accession>
<proteinExistence type="predicted"/>
<dbReference type="GeneID" id="54402696"/>
<dbReference type="Proteomes" id="UP000799771">
    <property type="component" value="Unassembled WGS sequence"/>
</dbReference>
<dbReference type="EMBL" id="ML977499">
    <property type="protein sequence ID" value="KAF2133595.1"/>
    <property type="molecule type" value="Genomic_DNA"/>
</dbReference>
<evidence type="ECO:0000313" key="2">
    <source>
        <dbReference type="Proteomes" id="UP000799771"/>
    </source>
</evidence>
<reference evidence="1" key="1">
    <citation type="journal article" date="2020" name="Stud. Mycol.">
        <title>101 Dothideomycetes genomes: a test case for predicting lifestyles and emergence of pathogens.</title>
        <authorList>
            <person name="Haridas S."/>
            <person name="Albert R."/>
            <person name="Binder M."/>
            <person name="Bloem J."/>
            <person name="Labutti K."/>
            <person name="Salamov A."/>
            <person name="Andreopoulos B."/>
            <person name="Baker S."/>
            <person name="Barry K."/>
            <person name="Bills G."/>
            <person name="Bluhm B."/>
            <person name="Cannon C."/>
            <person name="Castanera R."/>
            <person name="Culley D."/>
            <person name="Daum C."/>
            <person name="Ezra D."/>
            <person name="Gonzalez J."/>
            <person name="Henrissat B."/>
            <person name="Kuo A."/>
            <person name="Liang C."/>
            <person name="Lipzen A."/>
            <person name="Lutzoni F."/>
            <person name="Magnuson J."/>
            <person name="Mondo S."/>
            <person name="Nolan M."/>
            <person name="Ohm R."/>
            <person name="Pangilinan J."/>
            <person name="Park H.-J."/>
            <person name="Ramirez L."/>
            <person name="Alfaro M."/>
            <person name="Sun H."/>
            <person name="Tritt A."/>
            <person name="Yoshinaga Y."/>
            <person name="Zwiers L.-H."/>
            <person name="Turgeon B."/>
            <person name="Goodwin S."/>
            <person name="Spatafora J."/>
            <person name="Crous P."/>
            <person name="Grigoriev I."/>
        </authorList>
    </citation>
    <scope>NUCLEOTIDE SEQUENCE</scope>
    <source>
        <strain evidence="1">CBS 119687</strain>
    </source>
</reference>